<name>A0A5J9V1U0_9POAL</name>
<proteinExistence type="predicted"/>
<protein>
    <submittedName>
        <fullName evidence="1">Uncharacterized protein</fullName>
    </submittedName>
</protein>
<gene>
    <name evidence="1" type="ORF">EJB05_21477</name>
</gene>
<organism evidence="1 2">
    <name type="scientific">Eragrostis curvula</name>
    <name type="common">weeping love grass</name>
    <dbReference type="NCBI Taxonomy" id="38414"/>
    <lineage>
        <taxon>Eukaryota</taxon>
        <taxon>Viridiplantae</taxon>
        <taxon>Streptophyta</taxon>
        <taxon>Embryophyta</taxon>
        <taxon>Tracheophyta</taxon>
        <taxon>Spermatophyta</taxon>
        <taxon>Magnoliopsida</taxon>
        <taxon>Liliopsida</taxon>
        <taxon>Poales</taxon>
        <taxon>Poaceae</taxon>
        <taxon>PACMAD clade</taxon>
        <taxon>Chloridoideae</taxon>
        <taxon>Eragrostideae</taxon>
        <taxon>Eragrostidinae</taxon>
        <taxon>Eragrostis</taxon>
    </lineage>
</organism>
<comment type="caution">
    <text evidence="1">The sequence shown here is derived from an EMBL/GenBank/DDBJ whole genome shotgun (WGS) entry which is preliminary data.</text>
</comment>
<keyword evidence="2" id="KW-1185">Reference proteome</keyword>
<dbReference type="Gramene" id="TVU29886">
    <property type="protein sequence ID" value="TVU29886"/>
    <property type="gene ID" value="EJB05_21477"/>
</dbReference>
<accession>A0A5J9V1U0</accession>
<dbReference type="AlphaFoldDB" id="A0A5J9V1U0"/>
<dbReference type="EMBL" id="RWGY01000011">
    <property type="protein sequence ID" value="TVU29886.1"/>
    <property type="molecule type" value="Genomic_DNA"/>
</dbReference>
<sequence>MVFLQAIGNANKFCSILCKTGGPRPFGWNWVILVSKRADRSNKSKNEQCLSMLWIRVSMPWTLRTAVAHQEKVPVLQQ</sequence>
<evidence type="ECO:0000313" key="1">
    <source>
        <dbReference type="EMBL" id="TVU29886.1"/>
    </source>
</evidence>
<evidence type="ECO:0000313" key="2">
    <source>
        <dbReference type="Proteomes" id="UP000324897"/>
    </source>
</evidence>
<reference evidence="1 2" key="1">
    <citation type="journal article" date="2019" name="Sci. Rep.">
        <title>A high-quality genome of Eragrostis curvula grass provides insights into Poaceae evolution and supports new strategies to enhance forage quality.</title>
        <authorList>
            <person name="Carballo J."/>
            <person name="Santos B.A.C.M."/>
            <person name="Zappacosta D."/>
            <person name="Garbus I."/>
            <person name="Selva J.P."/>
            <person name="Gallo C.A."/>
            <person name="Diaz A."/>
            <person name="Albertini E."/>
            <person name="Caccamo M."/>
            <person name="Echenique V."/>
        </authorList>
    </citation>
    <scope>NUCLEOTIDE SEQUENCE [LARGE SCALE GENOMIC DNA]</scope>
    <source>
        <strain evidence="2">cv. Victoria</strain>
        <tissue evidence="1">Leaf</tissue>
    </source>
</reference>
<feature type="non-terminal residue" evidence="1">
    <location>
        <position position="1"/>
    </location>
</feature>
<dbReference type="Proteomes" id="UP000324897">
    <property type="component" value="Chromosome 1"/>
</dbReference>